<comment type="caution">
    <text evidence="2">The sequence shown here is derived from an EMBL/GenBank/DDBJ whole genome shotgun (WGS) entry which is preliminary data.</text>
</comment>
<gene>
    <name evidence="2" type="ORF">PLEPLA_LOCUS7427</name>
</gene>
<feature type="region of interest" description="Disordered" evidence="1">
    <location>
        <begin position="1"/>
        <end position="60"/>
    </location>
</feature>
<feature type="region of interest" description="Disordered" evidence="1">
    <location>
        <begin position="73"/>
        <end position="142"/>
    </location>
</feature>
<evidence type="ECO:0000313" key="3">
    <source>
        <dbReference type="Proteomes" id="UP001153269"/>
    </source>
</evidence>
<name>A0A9N7TWW1_PLEPL</name>
<evidence type="ECO:0000256" key="1">
    <source>
        <dbReference type="SAM" id="MobiDB-lite"/>
    </source>
</evidence>
<dbReference type="EMBL" id="CADEAL010000399">
    <property type="protein sequence ID" value="CAB1419579.1"/>
    <property type="molecule type" value="Genomic_DNA"/>
</dbReference>
<keyword evidence="3" id="KW-1185">Reference proteome</keyword>
<feature type="compositionally biased region" description="Acidic residues" evidence="1">
    <location>
        <begin position="36"/>
        <end position="57"/>
    </location>
</feature>
<organism evidence="2 3">
    <name type="scientific">Pleuronectes platessa</name>
    <name type="common">European plaice</name>
    <dbReference type="NCBI Taxonomy" id="8262"/>
    <lineage>
        <taxon>Eukaryota</taxon>
        <taxon>Metazoa</taxon>
        <taxon>Chordata</taxon>
        <taxon>Craniata</taxon>
        <taxon>Vertebrata</taxon>
        <taxon>Euteleostomi</taxon>
        <taxon>Actinopterygii</taxon>
        <taxon>Neopterygii</taxon>
        <taxon>Teleostei</taxon>
        <taxon>Neoteleostei</taxon>
        <taxon>Acanthomorphata</taxon>
        <taxon>Carangaria</taxon>
        <taxon>Pleuronectiformes</taxon>
        <taxon>Pleuronectoidei</taxon>
        <taxon>Pleuronectidae</taxon>
        <taxon>Pleuronectes</taxon>
    </lineage>
</organism>
<dbReference type="Proteomes" id="UP001153269">
    <property type="component" value="Unassembled WGS sequence"/>
</dbReference>
<proteinExistence type="predicted"/>
<dbReference type="AlphaFoldDB" id="A0A9N7TWW1"/>
<protein>
    <submittedName>
        <fullName evidence="2">Uncharacterized protein</fullName>
    </submittedName>
</protein>
<feature type="compositionally biased region" description="Polar residues" evidence="1">
    <location>
        <begin position="82"/>
        <end position="92"/>
    </location>
</feature>
<sequence>MTHLRRAAQAKQPGHSRAGKNSGMHREQKVPWSGGSEDEEVEDEEVEDEEVEDEEVEDAGKMLRQVQIKRLPVAMQSKGKHPNTSPASSSRVNGRVMEFSRFHDPAGPQASERLQPFADRITSEAPLQPFSPDTGRGAPVQV</sequence>
<reference evidence="2" key="1">
    <citation type="submission" date="2020-03" db="EMBL/GenBank/DDBJ databases">
        <authorList>
            <person name="Weist P."/>
        </authorList>
    </citation>
    <scope>NUCLEOTIDE SEQUENCE</scope>
</reference>
<evidence type="ECO:0000313" key="2">
    <source>
        <dbReference type="EMBL" id="CAB1419579.1"/>
    </source>
</evidence>
<accession>A0A9N7TWW1</accession>